<organism evidence="1 2">
    <name type="scientific">Nostocoides jenkinsii Ben 74</name>
    <dbReference type="NCBI Taxonomy" id="1193518"/>
    <lineage>
        <taxon>Bacteria</taxon>
        <taxon>Bacillati</taxon>
        <taxon>Actinomycetota</taxon>
        <taxon>Actinomycetes</taxon>
        <taxon>Micrococcales</taxon>
        <taxon>Intrasporangiaceae</taxon>
        <taxon>Nostocoides</taxon>
    </lineage>
</organism>
<gene>
    <name evidence="1" type="ORF">BN13_100035</name>
</gene>
<comment type="caution">
    <text evidence="1">The sequence shown here is derived from an EMBL/GenBank/DDBJ whole genome shotgun (WGS) entry which is preliminary data.</text>
</comment>
<name>A0A077M2S3_9MICO</name>
<sequence length="254" mass="25952">MAIYFAPRPAMSETAAAIVVSAIRNLADAPVSPPTGAAPKDECASPKPRWGAGAIGSVLFIVGACFAARQFGTPESGPIFKPVAGVGTFALFYVVAQAAERFTEVLLGLLDPARAIPGLGMRAAKEARDEALVSARNALVGDEPAAEGTDPAKDAATKQAVVDAKTTERKALTFGLTAMFGMVLCGWLEADFLTTLGVTFAENLGKTQFVVKCLEMAVTGAVVGGGSAGLHDLITRISKANAQADAGASLKPSA</sequence>
<accession>A0A077M2S3</accession>
<reference evidence="1 2" key="1">
    <citation type="journal article" date="2013" name="ISME J.">
        <title>A metabolic model for members of the genus Tetrasphaera involved in enhanced biological phosphorus removal.</title>
        <authorList>
            <person name="Kristiansen R."/>
            <person name="Nguyen H.T.T."/>
            <person name="Saunders A.M."/>
            <person name="Nielsen J.L."/>
            <person name="Wimmer R."/>
            <person name="Le V.Q."/>
            <person name="McIlroy S.J."/>
            <person name="Petrovski S."/>
            <person name="Seviour R.J."/>
            <person name="Calteau A."/>
            <person name="Nielsen K.L."/>
            <person name="Nielsen P.H."/>
        </authorList>
    </citation>
    <scope>NUCLEOTIDE SEQUENCE [LARGE SCALE GENOMIC DNA]</scope>
    <source>
        <strain evidence="1 2">Ben 74</strain>
    </source>
</reference>
<keyword evidence="2" id="KW-1185">Reference proteome</keyword>
<dbReference type="EMBL" id="CAJC01000002">
    <property type="protein sequence ID" value="CCI51366.1"/>
    <property type="molecule type" value="Genomic_DNA"/>
</dbReference>
<protein>
    <submittedName>
        <fullName evidence="1">Uncharacterized protein</fullName>
    </submittedName>
</protein>
<dbReference type="Proteomes" id="UP000035720">
    <property type="component" value="Unassembled WGS sequence"/>
</dbReference>
<dbReference type="AlphaFoldDB" id="A0A077M2S3"/>
<evidence type="ECO:0000313" key="1">
    <source>
        <dbReference type="EMBL" id="CCI51366.1"/>
    </source>
</evidence>
<proteinExistence type="predicted"/>
<evidence type="ECO:0000313" key="2">
    <source>
        <dbReference type="Proteomes" id="UP000035720"/>
    </source>
</evidence>